<keyword evidence="5" id="KW-0503">Monooxygenase</keyword>
<reference evidence="7" key="1">
    <citation type="journal article" date="2020" name="Phytopathology">
        <title>Genome Sequence Resources of Colletotrichum truncatum, C. plurivorum, C. musicola, and C. sojae: Four Species Pathogenic to Soybean (Glycine max).</title>
        <authorList>
            <person name="Rogerio F."/>
            <person name="Boufleur T.R."/>
            <person name="Ciampi-Guillardi M."/>
            <person name="Sukno S.A."/>
            <person name="Thon M.R."/>
            <person name="Massola Junior N.S."/>
            <person name="Baroncelli R."/>
        </authorList>
    </citation>
    <scope>NUCLEOTIDE SEQUENCE</scope>
    <source>
        <strain evidence="7">LFN00145</strain>
    </source>
</reference>
<gene>
    <name evidence="7" type="ORF">CPLU01_11818</name>
</gene>
<dbReference type="SUPFAM" id="SSF48264">
    <property type="entry name" value="Cytochrome P450"/>
    <property type="match status" value="1"/>
</dbReference>
<dbReference type="Proteomes" id="UP000654918">
    <property type="component" value="Unassembled WGS sequence"/>
</dbReference>
<dbReference type="GO" id="GO:0005506">
    <property type="term" value="F:iron ion binding"/>
    <property type="evidence" value="ECO:0007669"/>
    <property type="project" value="InterPro"/>
</dbReference>
<dbReference type="InterPro" id="IPR002403">
    <property type="entry name" value="Cyt_P450_E_grp-IV"/>
</dbReference>
<keyword evidence="6" id="KW-0349">Heme</keyword>
<dbReference type="AlphaFoldDB" id="A0A8H6K145"/>
<keyword evidence="3 6" id="KW-0479">Metal-binding</keyword>
<dbReference type="EMBL" id="WIGO01000228">
    <property type="protein sequence ID" value="KAF6822778.1"/>
    <property type="molecule type" value="Genomic_DNA"/>
</dbReference>
<comment type="caution">
    <text evidence="7">The sequence shown here is derived from an EMBL/GenBank/DDBJ whole genome shotgun (WGS) entry which is preliminary data.</text>
</comment>
<keyword evidence="4 6" id="KW-0408">Iron</keyword>
<dbReference type="GO" id="GO:0016705">
    <property type="term" value="F:oxidoreductase activity, acting on paired donors, with incorporation or reduction of molecular oxygen"/>
    <property type="evidence" value="ECO:0007669"/>
    <property type="project" value="InterPro"/>
</dbReference>
<sequence>MAAHESLGQDGGMLGKPGGSNATLLTAALVLLPLMVVLKKMLFPVYDPREPPILRPRVPFFGHVFSLISEASEFYSRLYRERPLPICTLPMLHGKMYVANSPGLIAAAMRSHDISPYPFQVEASSAVLGLPQRHVEQFTNLEVLHENGKLMATSMVKSAIKGMNAAALGHCADVLNAVQPQTALTVADGWRWIEEVMAMAAAKSLYGKDNPWNASAFQDLWTFDENLGLLGLNILPNLLAPKAIAARRRMTELLRPFYTGRHDDNPDVAKLLKNRANYFRKRGLASEEVSSIEYLMPWAATTNTIPMTFWFFVNVFSKPEYVTRIREEVLSTVEVVKTERGDREVMVNAADLEEACPFLMACFSEVLRVYVAQTFNRRVMQDLTLEDTDGRQYLLKKGTNMQWSTSVTHSMADVWGADFGLFKPERFLNTTAQEDKQRRGVLMPFGGGRHPCPGRHFAQTEIVGFIGGMALGFDVEGAKVPPAGPPSLGAAARRPPGTLGNDEIKISRRQGWEDVNLKFV</sequence>
<evidence type="ECO:0000256" key="5">
    <source>
        <dbReference type="ARBA" id="ARBA00023033"/>
    </source>
</evidence>
<dbReference type="InterPro" id="IPR001128">
    <property type="entry name" value="Cyt_P450"/>
</dbReference>
<evidence type="ECO:0000313" key="8">
    <source>
        <dbReference type="Proteomes" id="UP000654918"/>
    </source>
</evidence>
<dbReference type="GO" id="GO:0004497">
    <property type="term" value="F:monooxygenase activity"/>
    <property type="evidence" value="ECO:0007669"/>
    <property type="project" value="UniProtKB-KW"/>
</dbReference>
<keyword evidence="5" id="KW-0560">Oxidoreductase</keyword>
<keyword evidence="8" id="KW-1185">Reference proteome</keyword>
<proteinExistence type="inferred from homology"/>
<comment type="cofactor">
    <cofactor evidence="1 6">
        <name>heme</name>
        <dbReference type="ChEBI" id="CHEBI:30413"/>
    </cofactor>
</comment>
<evidence type="ECO:0000256" key="4">
    <source>
        <dbReference type="ARBA" id="ARBA00023004"/>
    </source>
</evidence>
<dbReference type="GO" id="GO:0020037">
    <property type="term" value="F:heme binding"/>
    <property type="evidence" value="ECO:0007669"/>
    <property type="project" value="InterPro"/>
</dbReference>
<dbReference type="Pfam" id="PF00067">
    <property type="entry name" value="p450"/>
    <property type="match status" value="1"/>
</dbReference>
<dbReference type="PRINTS" id="PR00465">
    <property type="entry name" value="EP450IV"/>
</dbReference>
<evidence type="ECO:0000256" key="6">
    <source>
        <dbReference type="PIRSR" id="PIRSR602403-1"/>
    </source>
</evidence>
<dbReference type="InterPro" id="IPR053007">
    <property type="entry name" value="CYP450_monoxygenase_sec-met"/>
</dbReference>
<dbReference type="InterPro" id="IPR036396">
    <property type="entry name" value="Cyt_P450_sf"/>
</dbReference>
<accession>A0A8H6K145</accession>
<comment type="similarity">
    <text evidence="2">Belongs to the cytochrome P450 family.</text>
</comment>
<evidence type="ECO:0000313" key="7">
    <source>
        <dbReference type="EMBL" id="KAF6822778.1"/>
    </source>
</evidence>
<organism evidence="7 8">
    <name type="scientific">Colletotrichum plurivorum</name>
    <dbReference type="NCBI Taxonomy" id="2175906"/>
    <lineage>
        <taxon>Eukaryota</taxon>
        <taxon>Fungi</taxon>
        <taxon>Dikarya</taxon>
        <taxon>Ascomycota</taxon>
        <taxon>Pezizomycotina</taxon>
        <taxon>Sordariomycetes</taxon>
        <taxon>Hypocreomycetidae</taxon>
        <taxon>Glomerellales</taxon>
        <taxon>Glomerellaceae</taxon>
        <taxon>Colletotrichum</taxon>
        <taxon>Colletotrichum orchidearum species complex</taxon>
    </lineage>
</organism>
<evidence type="ECO:0000256" key="3">
    <source>
        <dbReference type="ARBA" id="ARBA00022723"/>
    </source>
</evidence>
<name>A0A8H6K145_9PEZI</name>
<evidence type="ECO:0000256" key="2">
    <source>
        <dbReference type="ARBA" id="ARBA00010617"/>
    </source>
</evidence>
<dbReference type="CDD" id="cd11040">
    <property type="entry name" value="CYP7_CYP8-like"/>
    <property type="match status" value="1"/>
</dbReference>
<dbReference type="Gene3D" id="1.10.630.10">
    <property type="entry name" value="Cytochrome P450"/>
    <property type="match status" value="1"/>
</dbReference>
<feature type="binding site" description="axial binding residue" evidence="6">
    <location>
        <position position="452"/>
    </location>
    <ligand>
        <name>heme</name>
        <dbReference type="ChEBI" id="CHEBI:30413"/>
    </ligand>
    <ligandPart>
        <name>Fe</name>
        <dbReference type="ChEBI" id="CHEBI:18248"/>
    </ligandPart>
</feature>
<dbReference type="PANTHER" id="PTHR47582:SF1">
    <property type="entry name" value="P450, PUTATIVE (EUROFUNG)-RELATED"/>
    <property type="match status" value="1"/>
</dbReference>
<evidence type="ECO:0000256" key="1">
    <source>
        <dbReference type="ARBA" id="ARBA00001971"/>
    </source>
</evidence>
<dbReference type="PANTHER" id="PTHR47582">
    <property type="entry name" value="P450, PUTATIVE (EUROFUNG)-RELATED"/>
    <property type="match status" value="1"/>
</dbReference>
<protein>
    <submittedName>
        <fullName evidence="7">Prostacyclin synthase</fullName>
    </submittedName>
</protein>